<dbReference type="NCBIfam" id="NF033105">
    <property type="entry name" value="bla_subclass_B3"/>
    <property type="match status" value="1"/>
</dbReference>
<dbReference type="OrthoDB" id="9773738at2"/>
<accession>A0A420EF15</accession>
<comment type="caution">
    <text evidence="3">The sequence shown here is derived from an EMBL/GenBank/DDBJ whole genome shotgun (WGS) entry which is preliminary data.</text>
</comment>
<dbReference type="EMBL" id="RAPF01000006">
    <property type="protein sequence ID" value="RKF19287.1"/>
    <property type="molecule type" value="Genomic_DNA"/>
</dbReference>
<proteinExistence type="predicted"/>
<dbReference type="Gene3D" id="3.60.15.10">
    <property type="entry name" value="Ribonuclease Z/Hydroxyacylglutathione hydrolase-like"/>
    <property type="match status" value="1"/>
</dbReference>
<organism evidence="3 4">
    <name type="scientific">Altericroceibacterium spongiae</name>
    <dbReference type="NCBI Taxonomy" id="2320269"/>
    <lineage>
        <taxon>Bacteria</taxon>
        <taxon>Pseudomonadati</taxon>
        <taxon>Pseudomonadota</taxon>
        <taxon>Alphaproteobacteria</taxon>
        <taxon>Sphingomonadales</taxon>
        <taxon>Erythrobacteraceae</taxon>
        <taxon>Altericroceibacterium</taxon>
    </lineage>
</organism>
<dbReference type="PROSITE" id="PS51257">
    <property type="entry name" value="PROKAR_LIPOPROTEIN"/>
    <property type="match status" value="1"/>
</dbReference>
<dbReference type="SUPFAM" id="SSF56281">
    <property type="entry name" value="Metallo-hydrolase/oxidoreductase"/>
    <property type="match status" value="1"/>
</dbReference>
<keyword evidence="4" id="KW-1185">Reference proteome</keyword>
<dbReference type="PANTHER" id="PTHR42951">
    <property type="entry name" value="METALLO-BETA-LACTAMASE DOMAIN-CONTAINING"/>
    <property type="match status" value="1"/>
</dbReference>
<feature type="signal peptide" evidence="1">
    <location>
        <begin position="1"/>
        <end position="26"/>
    </location>
</feature>
<evidence type="ECO:0000313" key="3">
    <source>
        <dbReference type="EMBL" id="RKF19287.1"/>
    </source>
</evidence>
<dbReference type="RefSeq" id="WP_120325227.1">
    <property type="nucleotide sequence ID" value="NZ_RAPF01000006.1"/>
</dbReference>
<dbReference type="Pfam" id="PF00753">
    <property type="entry name" value="Lactamase_B"/>
    <property type="match status" value="1"/>
</dbReference>
<dbReference type="NCBIfam" id="NF012229">
    <property type="entry name" value="bla_class_B_core"/>
    <property type="match status" value="1"/>
</dbReference>
<dbReference type="AlphaFoldDB" id="A0A420EF15"/>
<protein>
    <submittedName>
        <fullName evidence="3">Subclass B3 metallo-beta-lactamase</fullName>
    </submittedName>
</protein>
<dbReference type="InterPro" id="IPR050855">
    <property type="entry name" value="NDM-1-like"/>
</dbReference>
<dbReference type="Proteomes" id="UP000284395">
    <property type="component" value="Unassembled WGS sequence"/>
</dbReference>
<feature type="chain" id="PRO_5019423088" evidence="1">
    <location>
        <begin position="27"/>
        <end position="310"/>
    </location>
</feature>
<gene>
    <name evidence="3" type="primary">bla</name>
    <name evidence="3" type="ORF">D6851_12565</name>
</gene>
<dbReference type="InterPro" id="IPR036866">
    <property type="entry name" value="RibonucZ/Hydroxyglut_hydro"/>
</dbReference>
<reference evidence="3 4" key="1">
    <citation type="submission" date="2018-09" db="EMBL/GenBank/DDBJ databases">
        <title>Altererythrobacter spongiae sp. nov., isolated from a marine sponge.</title>
        <authorList>
            <person name="Zhuang L."/>
            <person name="Luo L."/>
        </authorList>
    </citation>
    <scope>NUCLEOTIDE SEQUENCE [LARGE SCALE GENOMIC DNA]</scope>
    <source>
        <strain evidence="3 4">HN-Y73</strain>
    </source>
</reference>
<name>A0A420EF15_9SPHN</name>
<evidence type="ECO:0000256" key="1">
    <source>
        <dbReference type="SAM" id="SignalP"/>
    </source>
</evidence>
<evidence type="ECO:0000313" key="4">
    <source>
        <dbReference type="Proteomes" id="UP000284395"/>
    </source>
</evidence>
<evidence type="ECO:0000259" key="2">
    <source>
        <dbReference type="SMART" id="SM00849"/>
    </source>
</evidence>
<sequence>MSVKRLIPAAAALFLTSLSCPGAAIAQDKQDAPSQEGPGWDAEAQKAWAQQCEQWDEWSKAGPPFRIYGNSYYVGTCGISSILITGDQGHVLIDGGTTAGPDIIAANIEKLGFKLSDVKLLLISHEHYDHAGGIAELQRRSGAKLLVTPEAKPVMESGIPAENDPQKADLLPFPAARVDGTLENGKPVRVGSLLLIPHVTPGHTPGAVSWQWRSCAGRTCAAMVYADSLSPVSSGSYRFSDHPAYVAAYRKGLAHLAQLDCTILLTPHPSASHMWKRFSFGSPFGEPSCRAYARDLSERLDGKLGHENPR</sequence>
<dbReference type="CDD" id="cd16315">
    <property type="entry name" value="EVM-1-like_MBL-B3"/>
    <property type="match status" value="1"/>
</dbReference>
<dbReference type="PANTHER" id="PTHR42951:SF17">
    <property type="entry name" value="METALLO-BETA-LACTAMASE DOMAIN-CONTAINING PROTEIN"/>
    <property type="match status" value="1"/>
</dbReference>
<dbReference type="SMART" id="SM00849">
    <property type="entry name" value="Lactamase_B"/>
    <property type="match status" value="1"/>
</dbReference>
<keyword evidence="1" id="KW-0732">Signal</keyword>
<dbReference type="InterPro" id="IPR001279">
    <property type="entry name" value="Metallo-B-lactamas"/>
</dbReference>
<feature type="domain" description="Metallo-beta-lactamase" evidence="2">
    <location>
        <begin position="78"/>
        <end position="268"/>
    </location>
</feature>